<comment type="caution">
    <text evidence="5">The sequence shown here is derived from an EMBL/GenBank/DDBJ whole genome shotgun (WGS) entry which is preliminary data.</text>
</comment>
<evidence type="ECO:0000256" key="3">
    <source>
        <dbReference type="HAMAP-Rule" id="MF_00580"/>
    </source>
</evidence>
<dbReference type="SMART" id="SM00883">
    <property type="entry name" value="Cpn10"/>
    <property type="match status" value="1"/>
</dbReference>
<dbReference type="GO" id="GO:0051087">
    <property type="term" value="F:protein-folding chaperone binding"/>
    <property type="evidence" value="ECO:0007669"/>
    <property type="project" value="TreeGrafter"/>
</dbReference>
<protein>
    <recommendedName>
        <fullName evidence="3">Co-chaperonin GroES</fullName>
    </recommendedName>
    <alternativeName>
        <fullName evidence="3">10 kDa chaperonin</fullName>
    </alternativeName>
    <alternativeName>
        <fullName evidence="3">Chaperonin-10</fullName>
        <shortName evidence="3">Cpn10</shortName>
    </alternativeName>
</protein>
<dbReference type="PANTHER" id="PTHR10772">
    <property type="entry name" value="10 KDA HEAT SHOCK PROTEIN"/>
    <property type="match status" value="1"/>
</dbReference>
<comment type="subcellular location">
    <subcellularLocation>
        <location evidence="3">Cytoplasm</location>
    </subcellularLocation>
</comment>
<evidence type="ECO:0000256" key="4">
    <source>
        <dbReference type="RuleBase" id="RU000535"/>
    </source>
</evidence>
<keyword evidence="3" id="KW-0963">Cytoplasm</keyword>
<evidence type="ECO:0000256" key="2">
    <source>
        <dbReference type="ARBA" id="ARBA00023186"/>
    </source>
</evidence>
<dbReference type="Pfam" id="PF00166">
    <property type="entry name" value="Cpn10"/>
    <property type="match status" value="1"/>
</dbReference>
<evidence type="ECO:0000313" key="5">
    <source>
        <dbReference type="EMBL" id="HIQ69716.1"/>
    </source>
</evidence>
<evidence type="ECO:0000313" key="6">
    <source>
        <dbReference type="Proteomes" id="UP000886874"/>
    </source>
</evidence>
<reference evidence="5" key="2">
    <citation type="journal article" date="2021" name="PeerJ">
        <title>Extensive microbial diversity within the chicken gut microbiome revealed by metagenomics and culture.</title>
        <authorList>
            <person name="Gilroy R."/>
            <person name="Ravi A."/>
            <person name="Getino M."/>
            <person name="Pursley I."/>
            <person name="Horton D.L."/>
            <person name="Alikhan N.F."/>
            <person name="Baker D."/>
            <person name="Gharbi K."/>
            <person name="Hall N."/>
            <person name="Watson M."/>
            <person name="Adriaenssens E.M."/>
            <person name="Foster-Nyarko E."/>
            <person name="Jarju S."/>
            <person name="Secka A."/>
            <person name="Antonio M."/>
            <person name="Oren A."/>
            <person name="Chaudhuri R.R."/>
            <person name="La Ragione R."/>
            <person name="Hildebrand F."/>
            <person name="Pallen M.J."/>
        </authorList>
    </citation>
    <scope>NUCLEOTIDE SEQUENCE</scope>
    <source>
        <strain evidence="5">ChiSjej2B20-13462</strain>
    </source>
</reference>
<dbReference type="PANTHER" id="PTHR10772:SF63">
    <property type="entry name" value="20 KDA CHAPERONIN, CHLOROPLASTIC"/>
    <property type="match status" value="1"/>
</dbReference>
<dbReference type="HAMAP" id="MF_00580">
    <property type="entry name" value="CH10"/>
    <property type="match status" value="1"/>
</dbReference>
<organism evidence="5 6">
    <name type="scientific">Candidatus Avoscillospira stercorigallinarum</name>
    <dbReference type="NCBI Taxonomy" id="2840708"/>
    <lineage>
        <taxon>Bacteria</taxon>
        <taxon>Bacillati</taxon>
        <taxon>Bacillota</taxon>
        <taxon>Clostridia</taxon>
        <taxon>Eubacteriales</taxon>
        <taxon>Oscillospiraceae</taxon>
        <taxon>Oscillospiraceae incertae sedis</taxon>
        <taxon>Candidatus Avoscillospira</taxon>
    </lineage>
</organism>
<comment type="subunit">
    <text evidence="3">Heptamer of 7 subunits arranged in a ring. Interacts with the chaperonin GroEL.</text>
</comment>
<dbReference type="InterPro" id="IPR011032">
    <property type="entry name" value="GroES-like_sf"/>
</dbReference>
<dbReference type="GO" id="GO:0046872">
    <property type="term" value="F:metal ion binding"/>
    <property type="evidence" value="ECO:0007669"/>
    <property type="project" value="TreeGrafter"/>
</dbReference>
<dbReference type="Proteomes" id="UP000886874">
    <property type="component" value="Unassembled WGS sequence"/>
</dbReference>
<dbReference type="GO" id="GO:0051082">
    <property type="term" value="F:unfolded protein binding"/>
    <property type="evidence" value="ECO:0007669"/>
    <property type="project" value="TreeGrafter"/>
</dbReference>
<accession>A0A9D0Z5Q6</accession>
<dbReference type="PRINTS" id="PR00297">
    <property type="entry name" value="CHAPERONIN10"/>
</dbReference>
<dbReference type="InterPro" id="IPR037124">
    <property type="entry name" value="Chaperonin_GroES_sf"/>
</dbReference>
<dbReference type="Gene3D" id="2.30.33.40">
    <property type="entry name" value="GroES chaperonin"/>
    <property type="match status" value="1"/>
</dbReference>
<comment type="similarity">
    <text evidence="1 3 4">Belongs to the GroES chaperonin family.</text>
</comment>
<sequence length="90" mass="9538">MKLNPLADNVLVKSAQQEETTASGIILSTASKEKSLICDVVAVGPGTEEHPMTVKVGDRVVVGKYAGQEIKLDNVEYSIVKVGDILAVVE</sequence>
<dbReference type="GO" id="GO:0044183">
    <property type="term" value="F:protein folding chaperone"/>
    <property type="evidence" value="ECO:0007669"/>
    <property type="project" value="InterPro"/>
</dbReference>
<comment type="function">
    <text evidence="3 4">Together with the chaperonin GroEL, plays an essential role in assisting protein folding. The GroEL-GroES system forms a nano-cage that allows encapsulation of the non-native substrate proteins and provides a physical environment optimized to promote and accelerate protein folding. GroES binds to the apical surface of the GroEL ring, thereby capping the opening of the GroEL channel.</text>
</comment>
<reference evidence="5" key="1">
    <citation type="submission" date="2020-10" db="EMBL/GenBank/DDBJ databases">
        <authorList>
            <person name="Gilroy R."/>
        </authorList>
    </citation>
    <scope>NUCLEOTIDE SEQUENCE</scope>
    <source>
        <strain evidence="5">ChiSjej2B20-13462</strain>
    </source>
</reference>
<dbReference type="AlphaFoldDB" id="A0A9D0Z5Q6"/>
<dbReference type="GO" id="GO:0005524">
    <property type="term" value="F:ATP binding"/>
    <property type="evidence" value="ECO:0007669"/>
    <property type="project" value="InterPro"/>
</dbReference>
<dbReference type="EMBL" id="DVFN01000078">
    <property type="protein sequence ID" value="HIQ69716.1"/>
    <property type="molecule type" value="Genomic_DNA"/>
</dbReference>
<dbReference type="CDD" id="cd00320">
    <property type="entry name" value="cpn10"/>
    <property type="match status" value="1"/>
</dbReference>
<dbReference type="NCBIfam" id="NF001531">
    <property type="entry name" value="PRK00364.2-2"/>
    <property type="match status" value="1"/>
</dbReference>
<dbReference type="InterPro" id="IPR020818">
    <property type="entry name" value="Chaperonin_GroES"/>
</dbReference>
<keyword evidence="2 3" id="KW-0143">Chaperone</keyword>
<proteinExistence type="inferred from homology"/>
<dbReference type="GO" id="GO:0005737">
    <property type="term" value="C:cytoplasm"/>
    <property type="evidence" value="ECO:0007669"/>
    <property type="project" value="UniProtKB-SubCell"/>
</dbReference>
<dbReference type="SUPFAM" id="SSF50129">
    <property type="entry name" value="GroES-like"/>
    <property type="match status" value="1"/>
</dbReference>
<dbReference type="FunFam" id="2.30.33.40:FF:000001">
    <property type="entry name" value="10 kDa chaperonin"/>
    <property type="match status" value="1"/>
</dbReference>
<evidence type="ECO:0000256" key="1">
    <source>
        <dbReference type="ARBA" id="ARBA00006975"/>
    </source>
</evidence>
<name>A0A9D0Z5Q6_9FIRM</name>
<gene>
    <name evidence="3" type="primary">groES</name>
    <name evidence="3" type="synonym">groS</name>
    <name evidence="5" type="ORF">IAA67_05250</name>
</gene>